<sequence>MKELLRFIYTGNIENVDVVQEELFSAAAKYDLQRLKEICEIHLAADLDQENVNRVLVLADLHESMNLKESCFKFVKENPFVMDTQEWAETVGRRAGLLSELCRALAGTSSSSACRKRASSTDRQDLAKPCFGHNSAPKCPIWIKYCALFRYRRSSSTMAQSPSAVPIDPDSLLLKASLTALDDINAETWPIFVDLVKQLRRHLCCFLCLGLLKNPLSSPCCPHLICEGCLSSRKKPKMCCLESRNFSEHQPKPLLQSLVDTYKAMCRFVVKDPFLNQQKKQRGLSAEQAQLLSLLLQDAEVADPTCQPEKRKSASQSPPPKRKTLKKEPPPDPLSTTALDKKTFSGTASAASIGPSKVLKIVSVSSKKKLTTTTTIPDVLLSPPALAAPSAQPPGREGPQSPPTLLRPSEVCTNELVDQPPPPLARLMPTQAQNNNGQDRDMTVFLPKPSPPLVCSTPGVSQSPRMSKFTLVVSPPSSTSIDATGDGMTFIRASTTMHWNKLRKGCRCGNATQRPGSLTCCGQRCPCYVDAKFCTVDCKCRGCRNPYRSNGTKVRLQHIPGTPQCYEGRAQPETAASSYVYDSTSIANNIVLSTSAGPPSDFADVDIKLEHPSTVWHLLNKPRRPMTSSPSIILPSSLSPVNTPPPPLGSSPSLWIPDDADRRSPPLIIPETNEYDLLEDLPTPPPVVSIKHEAQLILEPTELHLHKKE</sequence>
<reference evidence="4" key="1">
    <citation type="submission" date="2020-11" db="EMBL/GenBank/DDBJ databases">
        <authorList>
            <person name="Tran Van P."/>
        </authorList>
    </citation>
    <scope>NUCLEOTIDE SEQUENCE</scope>
</reference>
<dbReference type="AlphaFoldDB" id="A0A7R8ZQT7"/>
<feature type="region of interest" description="Disordered" evidence="2">
    <location>
        <begin position="305"/>
        <end position="350"/>
    </location>
</feature>
<dbReference type="PROSITE" id="PS52051">
    <property type="entry name" value="CXC_MSL2"/>
    <property type="match status" value="1"/>
</dbReference>
<dbReference type="InterPro" id="IPR000210">
    <property type="entry name" value="BTB/POZ_dom"/>
</dbReference>
<dbReference type="InterPro" id="IPR011333">
    <property type="entry name" value="SKP1/BTB/POZ_sf"/>
</dbReference>
<dbReference type="Pfam" id="PF00651">
    <property type="entry name" value="BTB"/>
    <property type="match status" value="1"/>
</dbReference>
<evidence type="ECO:0000313" key="4">
    <source>
        <dbReference type="EMBL" id="CAD7232970.1"/>
    </source>
</evidence>
<evidence type="ECO:0000256" key="1">
    <source>
        <dbReference type="PROSITE-ProRule" id="PRU01396"/>
    </source>
</evidence>
<dbReference type="InterPro" id="IPR017907">
    <property type="entry name" value="Znf_RING_CS"/>
</dbReference>
<feature type="compositionally biased region" description="Low complexity" evidence="2">
    <location>
        <begin position="381"/>
        <end position="394"/>
    </location>
</feature>
<dbReference type="InterPro" id="IPR033467">
    <property type="entry name" value="Tesmin/TSO1-like_CXC"/>
</dbReference>
<dbReference type="GO" id="GO:0016567">
    <property type="term" value="P:protein ubiquitination"/>
    <property type="evidence" value="ECO:0007669"/>
    <property type="project" value="TreeGrafter"/>
</dbReference>
<keyword evidence="1" id="KW-0158">Chromosome</keyword>
<dbReference type="EMBL" id="OB665419">
    <property type="protein sequence ID" value="CAD7232970.1"/>
    <property type="molecule type" value="Genomic_DNA"/>
</dbReference>
<comment type="similarity">
    <text evidence="1">Belongs to the MSL2 family.</text>
</comment>
<dbReference type="InterPro" id="IPR013083">
    <property type="entry name" value="Znf_RING/FYVE/PHD"/>
</dbReference>
<dbReference type="Pfam" id="PF16682">
    <property type="entry name" value="MSL2-CXC"/>
    <property type="match status" value="1"/>
</dbReference>
<feature type="region of interest" description="Disordered" evidence="2">
    <location>
        <begin position="634"/>
        <end position="657"/>
    </location>
</feature>
<accession>A0A7R8ZQT7</accession>
<dbReference type="SUPFAM" id="SSF57850">
    <property type="entry name" value="RING/U-box"/>
    <property type="match status" value="1"/>
</dbReference>
<dbReference type="InterPro" id="IPR037922">
    <property type="entry name" value="MSL2"/>
</dbReference>
<dbReference type="GO" id="GO:0072487">
    <property type="term" value="C:MSL complex"/>
    <property type="evidence" value="ECO:0007669"/>
    <property type="project" value="UniProtKB-UniRule"/>
</dbReference>
<dbReference type="PANTHER" id="PTHR16048">
    <property type="entry name" value="MSL2-RELATED"/>
    <property type="match status" value="1"/>
</dbReference>
<organism evidence="4">
    <name type="scientific">Cyprideis torosa</name>
    <dbReference type="NCBI Taxonomy" id="163714"/>
    <lineage>
        <taxon>Eukaryota</taxon>
        <taxon>Metazoa</taxon>
        <taxon>Ecdysozoa</taxon>
        <taxon>Arthropoda</taxon>
        <taxon>Crustacea</taxon>
        <taxon>Oligostraca</taxon>
        <taxon>Ostracoda</taxon>
        <taxon>Podocopa</taxon>
        <taxon>Podocopida</taxon>
        <taxon>Cytherocopina</taxon>
        <taxon>Cytheroidea</taxon>
        <taxon>Cytherideidae</taxon>
        <taxon>Cyprideis</taxon>
    </lineage>
</organism>
<feature type="compositionally biased region" description="Polar residues" evidence="2">
    <location>
        <begin position="334"/>
        <end position="350"/>
    </location>
</feature>
<evidence type="ECO:0000259" key="3">
    <source>
        <dbReference type="PROSITE" id="PS52051"/>
    </source>
</evidence>
<dbReference type="CDD" id="cd13122">
    <property type="entry name" value="MSL2_CXC"/>
    <property type="match status" value="1"/>
</dbReference>
<dbReference type="Gene3D" id="3.30.710.10">
    <property type="entry name" value="Potassium Channel Kv1.1, Chain A"/>
    <property type="match status" value="1"/>
</dbReference>
<dbReference type="GO" id="GO:0061630">
    <property type="term" value="F:ubiquitin protein ligase activity"/>
    <property type="evidence" value="ECO:0007669"/>
    <property type="project" value="InterPro"/>
</dbReference>
<name>A0A7R8ZQT7_9CRUS</name>
<protein>
    <recommendedName>
        <fullName evidence="3">CXC MSL2-type domain-containing protein</fullName>
    </recommendedName>
</protein>
<dbReference type="PANTHER" id="PTHR16048:SF3">
    <property type="entry name" value="E3 UBIQUITIN-PROTEIN LIGASE MSL2"/>
    <property type="match status" value="1"/>
</dbReference>
<dbReference type="SMART" id="SM01114">
    <property type="entry name" value="CXC"/>
    <property type="match status" value="1"/>
</dbReference>
<dbReference type="Gene3D" id="1.25.40.420">
    <property type="match status" value="1"/>
</dbReference>
<keyword evidence="1" id="KW-0539">Nucleus</keyword>
<evidence type="ECO:0000256" key="2">
    <source>
        <dbReference type="SAM" id="MobiDB-lite"/>
    </source>
</evidence>
<gene>
    <name evidence="4" type="ORF">CTOB1V02_LOCUS10795</name>
</gene>
<proteinExistence type="inferred from homology"/>
<dbReference type="InterPro" id="IPR032049">
    <property type="entry name" value="Msl2-CXC"/>
</dbReference>
<feature type="region of interest" description="Disordered" evidence="2">
    <location>
        <begin position="381"/>
        <end position="407"/>
    </location>
</feature>
<dbReference type="OrthoDB" id="10012174at2759"/>
<dbReference type="Gene3D" id="3.30.40.10">
    <property type="entry name" value="Zinc/RING finger domain, C3HC4 (zinc finger)"/>
    <property type="match status" value="1"/>
</dbReference>
<dbReference type="PROSITE" id="PS00518">
    <property type="entry name" value="ZF_RING_1"/>
    <property type="match status" value="1"/>
</dbReference>
<feature type="domain" description="CXC MSL2-type" evidence="3">
    <location>
        <begin position="501"/>
        <end position="553"/>
    </location>
</feature>